<dbReference type="InterPro" id="IPR013088">
    <property type="entry name" value="Znf_NHR/GATA"/>
</dbReference>
<dbReference type="PROSITE" id="PS50114">
    <property type="entry name" value="GATA_ZN_FINGER_2"/>
    <property type="match status" value="1"/>
</dbReference>
<keyword evidence="6" id="KW-0862">Zinc</keyword>
<accession>A0A8S9JMN1</accession>
<feature type="domain" description="GATA-type" evidence="8">
    <location>
        <begin position="438"/>
        <end position="461"/>
    </location>
</feature>
<keyword evidence="4" id="KW-0238">DNA-binding</keyword>
<dbReference type="GO" id="GO:0043565">
    <property type="term" value="F:sequence-specific DNA binding"/>
    <property type="evidence" value="ECO:0007669"/>
    <property type="project" value="InterPro"/>
</dbReference>
<evidence type="ECO:0000256" key="4">
    <source>
        <dbReference type="ARBA" id="ARBA00023125"/>
    </source>
</evidence>
<keyword evidence="6" id="KW-0863">Zinc-finger</keyword>
<evidence type="ECO:0000256" key="6">
    <source>
        <dbReference type="PROSITE-ProRule" id="PRU00094"/>
    </source>
</evidence>
<dbReference type="Gene3D" id="3.30.50.10">
    <property type="entry name" value="Erythroid Transcription Factor GATA-1, subunit A"/>
    <property type="match status" value="1"/>
</dbReference>
<dbReference type="InterPro" id="IPR000679">
    <property type="entry name" value="Znf_GATA"/>
</dbReference>
<dbReference type="GO" id="GO:0006355">
    <property type="term" value="P:regulation of DNA-templated transcription"/>
    <property type="evidence" value="ECO:0007669"/>
    <property type="project" value="InterPro"/>
</dbReference>
<evidence type="ECO:0000256" key="5">
    <source>
        <dbReference type="ARBA" id="ARBA00023163"/>
    </source>
</evidence>
<keyword evidence="2" id="KW-0677">Repeat</keyword>
<evidence type="ECO:0000256" key="1">
    <source>
        <dbReference type="ARBA" id="ARBA00007626"/>
    </source>
</evidence>
<dbReference type="CDD" id="cd00202">
    <property type="entry name" value="ZnF_GATA"/>
    <property type="match status" value="1"/>
</dbReference>
<dbReference type="PROSITE" id="PS51375">
    <property type="entry name" value="PPR"/>
    <property type="match status" value="3"/>
</dbReference>
<proteinExistence type="inferred from homology"/>
<dbReference type="Pfam" id="PF12854">
    <property type="entry name" value="PPR_1"/>
    <property type="match status" value="1"/>
</dbReference>
<evidence type="ECO:0000313" key="9">
    <source>
        <dbReference type="EMBL" id="KAF2583780.1"/>
    </source>
</evidence>
<dbReference type="EMBL" id="QGKY02000246">
    <property type="protein sequence ID" value="KAF2583780.1"/>
    <property type="molecule type" value="Genomic_DNA"/>
</dbReference>
<keyword evidence="5" id="KW-0804">Transcription</keyword>
<reference evidence="9" key="1">
    <citation type="submission" date="2019-12" db="EMBL/GenBank/DDBJ databases">
        <title>Genome sequencing and annotation of Brassica cretica.</title>
        <authorList>
            <person name="Studholme D.J."/>
            <person name="Sarris P.F."/>
        </authorList>
    </citation>
    <scope>NUCLEOTIDE SEQUENCE</scope>
    <source>
        <strain evidence="9">PFS-102/07</strain>
        <tissue evidence="9">Leaf</tissue>
    </source>
</reference>
<protein>
    <recommendedName>
        <fullName evidence="8">GATA-type domain-containing protein</fullName>
    </recommendedName>
</protein>
<keyword evidence="6" id="KW-0479">Metal-binding</keyword>
<evidence type="ECO:0000256" key="3">
    <source>
        <dbReference type="ARBA" id="ARBA00023015"/>
    </source>
</evidence>
<feature type="repeat" description="PPR" evidence="7">
    <location>
        <begin position="173"/>
        <end position="207"/>
    </location>
</feature>
<evidence type="ECO:0000256" key="2">
    <source>
        <dbReference type="ARBA" id="ARBA00022737"/>
    </source>
</evidence>
<dbReference type="NCBIfam" id="TIGR00756">
    <property type="entry name" value="PPR"/>
    <property type="match status" value="3"/>
</dbReference>
<evidence type="ECO:0000259" key="8">
    <source>
        <dbReference type="PROSITE" id="PS50114"/>
    </source>
</evidence>
<dbReference type="GO" id="GO:0008270">
    <property type="term" value="F:zinc ion binding"/>
    <property type="evidence" value="ECO:0007669"/>
    <property type="project" value="UniProtKB-KW"/>
</dbReference>
<organism evidence="9">
    <name type="scientific">Brassica cretica</name>
    <name type="common">Mustard</name>
    <dbReference type="NCBI Taxonomy" id="69181"/>
    <lineage>
        <taxon>Eukaryota</taxon>
        <taxon>Viridiplantae</taxon>
        <taxon>Streptophyta</taxon>
        <taxon>Embryophyta</taxon>
        <taxon>Tracheophyta</taxon>
        <taxon>Spermatophyta</taxon>
        <taxon>Magnoliopsida</taxon>
        <taxon>eudicotyledons</taxon>
        <taxon>Gunneridae</taxon>
        <taxon>Pentapetalae</taxon>
        <taxon>rosids</taxon>
        <taxon>malvids</taxon>
        <taxon>Brassicales</taxon>
        <taxon>Brassicaceae</taxon>
        <taxon>Brassiceae</taxon>
        <taxon>Brassica</taxon>
    </lineage>
</organism>
<feature type="repeat" description="PPR" evidence="7">
    <location>
        <begin position="208"/>
        <end position="242"/>
    </location>
</feature>
<dbReference type="PANTHER" id="PTHR47447:SF25">
    <property type="entry name" value="SAP DOMAIN-CONTAINING PROTEIN"/>
    <property type="match status" value="1"/>
</dbReference>
<name>A0A8S9JMN1_BRACR</name>
<feature type="repeat" description="PPR" evidence="7">
    <location>
        <begin position="244"/>
        <end position="278"/>
    </location>
</feature>
<sequence length="616" mass="68463">MRGFASSSYRAAAAAAAAKPSESLNPKPLFPSGKPTNPIDQRHISQIIRRKDWFLILNQSLTSHRINLNPRFIISLLQNQENPLHSLRVYLWVSNTNPVYSKDQSLKTILGNALFRKGPLLLSKELLKEVRDSGFRITDELMCVLIGSWGKLGLAKYCNDVFAEISLLGLKPSTRLYNAVIDALVKSNSLDLAYLKFHQMRGDGCEPDRFTYNILVHGVCKKGVVDEAVRLVKQMEKEGNYRANVFTYTILIDGFLRSGRVDEALKQFETMQARKMSPNEATIRTLVHGVFRCLPKCEALEVLLGFMEKETILQRVGYDTVLCCLSSNSMAKETALFLRKTGYVPDSLTFNAAMSCLLKGFDLVETCGIFDGFVSRGVKPGFNGYLAVVQALLNAHRFSEALLKMSERSEETKTKVDSAVELSDVDNENCSSSGSGGGETKKTCVDCGTFKTPLWRGGPAGPKVRLFLLLLISLIVSVIYDLDLMDMRLLYHLMQSLCNACGIKSRKKRQAALGIKPEKKIRKGNSCDSDLSLEDDDRNVDYKIKKGDDHKTCSSKSGTSTSSSCSKRVSKFLDLGLEVPVMKRSAVEKKRLWKKLGDEERAAVLLMALSCGSVYA</sequence>
<dbReference type="Pfam" id="PF13041">
    <property type="entry name" value="PPR_2"/>
    <property type="match status" value="1"/>
</dbReference>
<dbReference type="AlphaFoldDB" id="A0A8S9JMN1"/>
<evidence type="ECO:0000256" key="7">
    <source>
        <dbReference type="PROSITE-ProRule" id="PRU00708"/>
    </source>
</evidence>
<keyword evidence="3" id="KW-0805">Transcription regulation</keyword>
<dbReference type="InterPro" id="IPR002885">
    <property type="entry name" value="PPR_rpt"/>
</dbReference>
<comment type="similarity">
    <text evidence="1">Belongs to the PPR family. P subfamily.</text>
</comment>
<dbReference type="InterPro" id="IPR011990">
    <property type="entry name" value="TPR-like_helical_dom_sf"/>
</dbReference>
<dbReference type="Gene3D" id="1.25.40.10">
    <property type="entry name" value="Tetratricopeptide repeat domain"/>
    <property type="match status" value="3"/>
</dbReference>
<comment type="caution">
    <text evidence="9">The sequence shown here is derived from an EMBL/GenBank/DDBJ whole genome shotgun (WGS) entry which is preliminary data.</text>
</comment>
<dbReference type="PANTHER" id="PTHR47447">
    <property type="entry name" value="OS03G0856100 PROTEIN"/>
    <property type="match status" value="1"/>
</dbReference>
<gene>
    <name evidence="9" type="ORF">F2Q70_00037116</name>
</gene>